<dbReference type="InterPro" id="IPR036812">
    <property type="entry name" value="NAD(P)_OxRdtase_dom_sf"/>
</dbReference>
<name>A0A4R0RVC1_9APHY</name>
<accession>A0A4R0RVC1</accession>
<dbReference type="STRING" id="92696.A0A4R0RVC1"/>
<dbReference type="AlphaFoldDB" id="A0A4R0RVC1"/>
<evidence type="ECO:0000313" key="1">
    <source>
        <dbReference type="EMBL" id="TCD67778.1"/>
    </source>
</evidence>
<organism evidence="1 2">
    <name type="scientific">Steccherinum ochraceum</name>
    <dbReference type="NCBI Taxonomy" id="92696"/>
    <lineage>
        <taxon>Eukaryota</taxon>
        <taxon>Fungi</taxon>
        <taxon>Dikarya</taxon>
        <taxon>Basidiomycota</taxon>
        <taxon>Agaricomycotina</taxon>
        <taxon>Agaricomycetes</taxon>
        <taxon>Polyporales</taxon>
        <taxon>Steccherinaceae</taxon>
        <taxon>Steccherinum</taxon>
    </lineage>
</organism>
<protein>
    <submittedName>
        <fullName evidence="1">Uncharacterized protein</fullName>
    </submittedName>
</protein>
<gene>
    <name evidence="1" type="ORF">EIP91_011964</name>
</gene>
<proteinExistence type="predicted"/>
<dbReference type="EMBL" id="RWJN01000086">
    <property type="protein sequence ID" value="TCD67778.1"/>
    <property type="molecule type" value="Genomic_DNA"/>
</dbReference>
<sequence length="171" mass="19289">MSRPSWISLQGERIVPSVYQGRYNVVHRRVELELISCLPRSPAASSLDAIAHTSQSGTTGITLGSRYDIEGHTDKVFQRNYWNVHYFKALDIARAAYDEARVVMAEAALRWLTHQSASQQELGDAVTNEASSAWVNDEVLIRDSRRCGTRLRLYEEGLAILRLKTSHIICT</sequence>
<keyword evidence="2" id="KW-1185">Reference proteome</keyword>
<reference evidence="1 2" key="1">
    <citation type="submission" date="2018-11" db="EMBL/GenBank/DDBJ databases">
        <title>Genome assembly of Steccherinum ochraceum LE-BIN_3174, the white-rot fungus of the Steccherinaceae family (The Residual Polyporoid clade, Polyporales, Basidiomycota).</title>
        <authorList>
            <person name="Fedorova T.V."/>
            <person name="Glazunova O.A."/>
            <person name="Landesman E.O."/>
            <person name="Moiseenko K.V."/>
            <person name="Psurtseva N.V."/>
            <person name="Savinova O.S."/>
            <person name="Shakhova N.V."/>
            <person name="Tyazhelova T.V."/>
            <person name="Vasina D.V."/>
        </authorList>
    </citation>
    <scope>NUCLEOTIDE SEQUENCE [LARGE SCALE GENOMIC DNA]</scope>
    <source>
        <strain evidence="1 2">LE-BIN_3174</strain>
    </source>
</reference>
<dbReference type="OrthoDB" id="48988at2759"/>
<dbReference type="Proteomes" id="UP000292702">
    <property type="component" value="Unassembled WGS sequence"/>
</dbReference>
<evidence type="ECO:0000313" key="2">
    <source>
        <dbReference type="Proteomes" id="UP000292702"/>
    </source>
</evidence>
<dbReference type="SUPFAM" id="SSF51430">
    <property type="entry name" value="NAD(P)-linked oxidoreductase"/>
    <property type="match status" value="1"/>
</dbReference>
<dbReference type="Gene3D" id="3.20.20.100">
    <property type="entry name" value="NADP-dependent oxidoreductase domain"/>
    <property type="match status" value="1"/>
</dbReference>
<comment type="caution">
    <text evidence="1">The sequence shown here is derived from an EMBL/GenBank/DDBJ whole genome shotgun (WGS) entry which is preliminary data.</text>
</comment>